<reference evidence="2 3" key="1">
    <citation type="submission" date="2024-09" db="EMBL/GenBank/DDBJ databases">
        <title>Chromosome-scale assembly of Riccia fluitans.</title>
        <authorList>
            <person name="Paukszto L."/>
            <person name="Sawicki J."/>
            <person name="Karawczyk K."/>
            <person name="Piernik-Szablinska J."/>
            <person name="Szczecinska M."/>
            <person name="Mazdziarz M."/>
        </authorList>
    </citation>
    <scope>NUCLEOTIDE SEQUENCE [LARGE SCALE GENOMIC DNA]</scope>
    <source>
        <strain evidence="2">Rf_01</strain>
        <tissue evidence="2">Aerial parts of the thallus</tissue>
    </source>
</reference>
<dbReference type="EMBL" id="JBHFFA010000001">
    <property type="protein sequence ID" value="KAL2649767.1"/>
    <property type="molecule type" value="Genomic_DNA"/>
</dbReference>
<organism evidence="2 3">
    <name type="scientific">Riccia fluitans</name>
    <dbReference type="NCBI Taxonomy" id="41844"/>
    <lineage>
        <taxon>Eukaryota</taxon>
        <taxon>Viridiplantae</taxon>
        <taxon>Streptophyta</taxon>
        <taxon>Embryophyta</taxon>
        <taxon>Marchantiophyta</taxon>
        <taxon>Marchantiopsida</taxon>
        <taxon>Marchantiidae</taxon>
        <taxon>Marchantiales</taxon>
        <taxon>Ricciaceae</taxon>
        <taxon>Riccia</taxon>
    </lineage>
</organism>
<sequence>MKFNACGGFDASELDSGAHMSTLPKNWESERNACIAVLHFFITNARKFDIDDSTLSKELLQLGLPKERSDALGTP</sequence>
<accession>A0ABD1ZEH6</accession>
<keyword evidence="3" id="KW-1185">Reference proteome</keyword>
<dbReference type="AlphaFoldDB" id="A0ABD1ZEH6"/>
<dbReference type="Proteomes" id="UP001605036">
    <property type="component" value="Unassembled WGS sequence"/>
</dbReference>
<evidence type="ECO:0000313" key="3">
    <source>
        <dbReference type="Proteomes" id="UP001605036"/>
    </source>
</evidence>
<dbReference type="Pfam" id="PF21672">
    <property type="entry name" value="COMM_HN"/>
    <property type="match status" value="1"/>
</dbReference>
<proteinExistence type="predicted"/>
<gene>
    <name evidence="2" type="ORF">R1flu_017895</name>
</gene>
<name>A0ABD1ZEH6_9MARC</name>
<feature type="region of interest" description="Disordered" evidence="1">
    <location>
        <begin position="1"/>
        <end position="22"/>
    </location>
</feature>
<evidence type="ECO:0000313" key="2">
    <source>
        <dbReference type="EMBL" id="KAL2649767.1"/>
    </source>
</evidence>
<protein>
    <submittedName>
        <fullName evidence="2">Uncharacterized protein</fullName>
    </submittedName>
</protein>
<comment type="caution">
    <text evidence="2">The sequence shown here is derived from an EMBL/GenBank/DDBJ whole genome shotgun (WGS) entry which is preliminary data.</text>
</comment>
<evidence type="ECO:0000256" key="1">
    <source>
        <dbReference type="SAM" id="MobiDB-lite"/>
    </source>
</evidence>